<dbReference type="Gene3D" id="3.40.50.2300">
    <property type="match status" value="1"/>
</dbReference>
<dbReference type="SMART" id="SM00388">
    <property type="entry name" value="HisKA"/>
    <property type="match status" value="1"/>
</dbReference>
<evidence type="ECO:0000256" key="6">
    <source>
        <dbReference type="ARBA" id="ARBA00023015"/>
    </source>
</evidence>
<sequence length="1343" mass="149686">MFNDSLVTLFVRCFLVICLLLGKAVDARSNVNNVLSVGDGLPSNRVFDITRDHHGFMWFATEHGIARFDGAQVKGFSVHQTPELSKSLWVRDLLFDSQQQLWAAGKQGLEVLNPNAEGFEQVNISGASSTLNIYSLYESSQGLIWVGAKSGLYKVANRQLEFVPFTLAKGVNTSADNGFGQRILSITEVDESTLLLASDEGLLHLDIPSLQGRFVVSDDDEPLYADKVWRLDDGKIWLSIQGVGMAEYLPKSNKVELRYEDEHQFDTVGYVFDLALHNKTLFAASLNAGLLQLGEQVTLAEDFPPLLSIFSDAQVRAFGSYTEGAVIEHSNLQAVKNFAFNHPSETQQFEINDVLYLDNQIWVVDQLAGLCQYKLNGQLNGCVSAQDLSAQAIAKGANNTLWVSFYQELLHIDASTMQILNQVSFAEHGIPDSIYAIVVESESSIWLSHSFDGLTQLNPQTGVVHRVTQAHSALLSDQVHSIVKHNSVLWIATSSGLQSLDLTTGQFLKNNVAGVISRVAVYDLFLSPKGVLFLQTDAGIKALDTVKNSWLTLPKELAHITNVSIAFTSDGRAWFANGLGVFSWNPDKTGEAVRYFDKGDGLYHQGYLGSAATNTERSLVFASAEGLTLFTPEKLSYFDAEPKVSEFEMTFGDGSTRTFLNQQTLHNLPYQHASIRFNLANTNFASASKQQFRYKLEGISQAWVELGNSRMLMVPRLSYGDYKLIIQSTDSNGNWSNNSGEFSFSIKTPWYATTWAYVGYILTFMLCLFAIYHLRVAALKRIQRKLEKEVVIQTKAITEQNKQLSEKSVALANAEAQRTLLLKTLSHELMTPVSLIQGPAEQLLKAEQAQERSKMANIVVSNAKRLKTLIEQLMQVSEHKGEQTQHEVNMQSVQQVFNLSKICQEQVQAFVPVMEQQNLPVALDIEPDVMVSASQDQLEQCISNILSNAIKYSAPGGAITLKLVTNQKEDDKTCTLSVRDQGIGIASNELENVFKPEYRTKQGSQYNVGLGIGLSVVKTTVEALGGFVEVESVEGQGSVFSLHFKVVDQHLKPDTVIEIKEHGNPADNSINQQAERTILIVDDTPDMLEFLHSVFGKIYKVVVARDGEQALSLAQSHIPDLIISDVMMPKLDGFGLLSAVKQHTLTAHIPVILLTANLNEQRQIEGLTLRADDYITKPFNLQALELKVSNLFKHQETMLEKWRSRLTYEPRKDSLSLPALPKLQFKDQPHIYDFLDKLDAVVERYFRNADTTVTELAKEMALSERQLHRKLTALISMGANEYLRTYRLYKSVTPLLNGKHVAQVADEVGFNSGSYFSACFKKQFGMTAKTFVQKQRDKHSELK</sequence>
<dbReference type="GO" id="GO:0003700">
    <property type="term" value="F:DNA-binding transcription factor activity"/>
    <property type="evidence" value="ECO:0007669"/>
    <property type="project" value="InterPro"/>
</dbReference>
<feature type="domain" description="Histidine kinase" evidence="12">
    <location>
        <begin position="824"/>
        <end position="1048"/>
    </location>
</feature>
<feature type="transmembrane region" description="Helical" evidence="10">
    <location>
        <begin position="755"/>
        <end position="774"/>
    </location>
</feature>
<proteinExistence type="predicted"/>
<keyword evidence="10" id="KW-0472">Membrane</keyword>
<dbReference type="PROSITE" id="PS00041">
    <property type="entry name" value="HTH_ARAC_FAMILY_1"/>
    <property type="match status" value="1"/>
</dbReference>
<dbReference type="EC" id="2.7.13.3" evidence="2"/>
<name>A0A166XXN5_9GAMM</name>
<organism evidence="14 15">
    <name type="scientific">Pseudoalteromonas luteoviolacea DSM 6061</name>
    <dbReference type="NCBI Taxonomy" id="1365250"/>
    <lineage>
        <taxon>Bacteria</taxon>
        <taxon>Pseudomonadati</taxon>
        <taxon>Pseudomonadota</taxon>
        <taxon>Gammaproteobacteria</taxon>
        <taxon>Alteromonadales</taxon>
        <taxon>Pseudoalteromonadaceae</taxon>
        <taxon>Pseudoalteromonas</taxon>
    </lineage>
</organism>
<dbReference type="CDD" id="cd00082">
    <property type="entry name" value="HisKA"/>
    <property type="match status" value="1"/>
</dbReference>
<dbReference type="InterPro" id="IPR011110">
    <property type="entry name" value="Reg_prop"/>
</dbReference>
<dbReference type="InterPro" id="IPR036097">
    <property type="entry name" value="HisK_dim/P_sf"/>
</dbReference>
<keyword evidence="4" id="KW-0808">Transferase</keyword>
<dbReference type="Gene3D" id="1.10.10.60">
    <property type="entry name" value="Homeodomain-like"/>
    <property type="match status" value="1"/>
</dbReference>
<dbReference type="InterPro" id="IPR003594">
    <property type="entry name" value="HATPase_dom"/>
</dbReference>
<dbReference type="InterPro" id="IPR003661">
    <property type="entry name" value="HisK_dim/P_dom"/>
</dbReference>
<dbReference type="InterPro" id="IPR004358">
    <property type="entry name" value="Sig_transdc_His_kin-like_C"/>
</dbReference>
<dbReference type="InterPro" id="IPR005467">
    <property type="entry name" value="His_kinase_dom"/>
</dbReference>
<dbReference type="Pfam" id="PF12833">
    <property type="entry name" value="HTH_18"/>
    <property type="match status" value="1"/>
</dbReference>
<dbReference type="SUPFAM" id="SSF52172">
    <property type="entry name" value="CheY-like"/>
    <property type="match status" value="1"/>
</dbReference>
<dbReference type="InterPro" id="IPR011123">
    <property type="entry name" value="Y_Y_Y"/>
</dbReference>
<evidence type="ECO:0000256" key="1">
    <source>
        <dbReference type="ARBA" id="ARBA00000085"/>
    </source>
</evidence>
<dbReference type="Pfam" id="PF07494">
    <property type="entry name" value="Reg_prop"/>
    <property type="match status" value="1"/>
</dbReference>
<dbReference type="PANTHER" id="PTHR43547">
    <property type="entry name" value="TWO-COMPONENT HISTIDINE KINASE"/>
    <property type="match status" value="1"/>
</dbReference>
<dbReference type="PROSITE" id="PS50110">
    <property type="entry name" value="RESPONSE_REGULATORY"/>
    <property type="match status" value="1"/>
</dbReference>
<dbReference type="PANTHER" id="PTHR43547:SF2">
    <property type="entry name" value="HYBRID SIGNAL TRANSDUCTION HISTIDINE KINASE C"/>
    <property type="match status" value="1"/>
</dbReference>
<keyword evidence="10" id="KW-0812">Transmembrane</keyword>
<comment type="caution">
    <text evidence="14">The sequence shown here is derived from an EMBL/GenBank/DDBJ whole genome shotgun (WGS) entry which is preliminary data.</text>
</comment>
<gene>
    <name evidence="14" type="ORF">N475_01165</name>
</gene>
<evidence type="ECO:0000256" key="2">
    <source>
        <dbReference type="ARBA" id="ARBA00012438"/>
    </source>
</evidence>
<keyword evidence="5" id="KW-0418">Kinase</keyword>
<dbReference type="Proteomes" id="UP000076643">
    <property type="component" value="Unassembled WGS sequence"/>
</dbReference>
<dbReference type="GO" id="GO:0005886">
    <property type="term" value="C:plasma membrane"/>
    <property type="evidence" value="ECO:0007669"/>
    <property type="project" value="UniProtKB-ARBA"/>
</dbReference>
<dbReference type="InterPro" id="IPR001789">
    <property type="entry name" value="Sig_transdc_resp-reg_receiver"/>
</dbReference>
<dbReference type="GO" id="GO:0043565">
    <property type="term" value="F:sequence-specific DNA binding"/>
    <property type="evidence" value="ECO:0007669"/>
    <property type="project" value="InterPro"/>
</dbReference>
<dbReference type="Gene3D" id="3.30.565.10">
    <property type="entry name" value="Histidine kinase-like ATPase, C-terminal domain"/>
    <property type="match status" value="1"/>
</dbReference>
<evidence type="ECO:0000256" key="10">
    <source>
        <dbReference type="SAM" id="Phobius"/>
    </source>
</evidence>
<evidence type="ECO:0000259" key="11">
    <source>
        <dbReference type="PROSITE" id="PS01124"/>
    </source>
</evidence>
<evidence type="ECO:0000256" key="3">
    <source>
        <dbReference type="ARBA" id="ARBA00022553"/>
    </source>
</evidence>
<dbReference type="Gene3D" id="2.60.40.10">
    <property type="entry name" value="Immunoglobulins"/>
    <property type="match status" value="1"/>
</dbReference>
<dbReference type="FunFam" id="3.30.565.10:FF:000006">
    <property type="entry name" value="Sensor histidine kinase WalK"/>
    <property type="match status" value="1"/>
</dbReference>
<keyword evidence="6" id="KW-0805">Transcription regulation</keyword>
<keyword evidence="8" id="KW-0804">Transcription</keyword>
<feature type="domain" description="Response regulatory" evidence="13">
    <location>
        <begin position="1077"/>
        <end position="1192"/>
    </location>
</feature>
<dbReference type="SUPFAM" id="SSF63829">
    <property type="entry name" value="Calcium-dependent phosphotriesterase"/>
    <property type="match status" value="2"/>
</dbReference>
<keyword evidence="3 9" id="KW-0597">Phosphoprotein</keyword>
<dbReference type="InterPro" id="IPR018062">
    <property type="entry name" value="HTH_AraC-typ_CS"/>
</dbReference>
<keyword evidence="10" id="KW-1133">Transmembrane helix</keyword>
<dbReference type="InterPro" id="IPR009057">
    <property type="entry name" value="Homeodomain-like_sf"/>
</dbReference>
<dbReference type="SUPFAM" id="SSF47384">
    <property type="entry name" value="Homodimeric domain of signal transducing histidine kinase"/>
    <property type="match status" value="1"/>
</dbReference>
<evidence type="ECO:0000256" key="7">
    <source>
        <dbReference type="ARBA" id="ARBA00023125"/>
    </source>
</evidence>
<dbReference type="InterPro" id="IPR036890">
    <property type="entry name" value="HATPase_C_sf"/>
</dbReference>
<evidence type="ECO:0000256" key="4">
    <source>
        <dbReference type="ARBA" id="ARBA00022679"/>
    </source>
</evidence>
<dbReference type="InterPro" id="IPR011006">
    <property type="entry name" value="CheY-like_superfamily"/>
</dbReference>
<dbReference type="Pfam" id="PF00512">
    <property type="entry name" value="HisKA"/>
    <property type="match status" value="1"/>
</dbReference>
<dbReference type="InterPro" id="IPR015943">
    <property type="entry name" value="WD40/YVTN_repeat-like_dom_sf"/>
</dbReference>
<dbReference type="Pfam" id="PF07495">
    <property type="entry name" value="Y_Y_Y"/>
    <property type="match status" value="1"/>
</dbReference>
<dbReference type="PROSITE" id="PS50109">
    <property type="entry name" value="HIS_KIN"/>
    <property type="match status" value="1"/>
</dbReference>
<evidence type="ECO:0000259" key="12">
    <source>
        <dbReference type="PROSITE" id="PS50109"/>
    </source>
</evidence>
<dbReference type="SUPFAM" id="SSF55874">
    <property type="entry name" value="ATPase domain of HSP90 chaperone/DNA topoisomerase II/histidine kinase"/>
    <property type="match status" value="1"/>
</dbReference>
<keyword evidence="15" id="KW-1185">Reference proteome</keyword>
<evidence type="ECO:0000256" key="5">
    <source>
        <dbReference type="ARBA" id="ARBA00022777"/>
    </source>
</evidence>
<dbReference type="Gene3D" id="1.10.287.130">
    <property type="match status" value="1"/>
</dbReference>
<accession>A0A166XXN5</accession>
<dbReference type="Pfam" id="PF02518">
    <property type="entry name" value="HATPase_c"/>
    <property type="match status" value="1"/>
</dbReference>
<dbReference type="PROSITE" id="PS01124">
    <property type="entry name" value="HTH_ARAC_FAMILY_2"/>
    <property type="match status" value="1"/>
</dbReference>
<dbReference type="Pfam" id="PF00072">
    <property type="entry name" value="Response_reg"/>
    <property type="match status" value="1"/>
</dbReference>
<feature type="domain" description="HTH araC/xylS-type" evidence="11">
    <location>
        <begin position="1236"/>
        <end position="1334"/>
    </location>
</feature>
<dbReference type="SMART" id="SM00342">
    <property type="entry name" value="HTH_ARAC"/>
    <property type="match status" value="1"/>
</dbReference>
<evidence type="ECO:0000313" key="15">
    <source>
        <dbReference type="Proteomes" id="UP000076643"/>
    </source>
</evidence>
<dbReference type="SMART" id="SM00387">
    <property type="entry name" value="HATPase_c"/>
    <property type="match status" value="1"/>
</dbReference>
<dbReference type="PRINTS" id="PR00344">
    <property type="entry name" value="BCTRLSENSOR"/>
</dbReference>
<reference evidence="14 15" key="1">
    <citation type="submission" date="2013-07" db="EMBL/GenBank/DDBJ databases">
        <title>Comparative Genomic and Metabolomic Analysis of Twelve Strains of Pseudoalteromonas luteoviolacea.</title>
        <authorList>
            <person name="Vynne N.G."/>
            <person name="Mansson M."/>
            <person name="Gram L."/>
        </authorList>
    </citation>
    <scope>NUCLEOTIDE SEQUENCE [LARGE SCALE GENOMIC DNA]</scope>
    <source>
        <strain evidence="14 15">DSM 6061</strain>
    </source>
</reference>
<feature type="modified residue" description="4-aspartylphosphate" evidence="9">
    <location>
        <position position="1125"/>
    </location>
</feature>
<keyword evidence="7" id="KW-0238">DNA-binding</keyword>
<comment type="catalytic activity">
    <reaction evidence="1">
        <text>ATP + protein L-histidine = ADP + protein N-phospho-L-histidine.</text>
        <dbReference type="EC" id="2.7.13.3"/>
    </reaction>
</comment>
<dbReference type="PATRIC" id="fig|1365250.3.peg.1383"/>
<dbReference type="Gene3D" id="2.130.10.10">
    <property type="entry name" value="YVTN repeat-like/Quinoprotein amine dehydrogenase"/>
    <property type="match status" value="2"/>
</dbReference>
<protein>
    <recommendedName>
        <fullName evidence="2">histidine kinase</fullName>
        <ecNumber evidence="2">2.7.13.3</ecNumber>
    </recommendedName>
</protein>
<evidence type="ECO:0000313" key="14">
    <source>
        <dbReference type="EMBL" id="KZN41019.1"/>
    </source>
</evidence>
<evidence type="ECO:0000256" key="8">
    <source>
        <dbReference type="ARBA" id="ARBA00023163"/>
    </source>
</evidence>
<dbReference type="GO" id="GO:0000155">
    <property type="term" value="F:phosphorelay sensor kinase activity"/>
    <property type="evidence" value="ECO:0007669"/>
    <property type="project" value="InterPro"/>
</dbReference>
<dbReference type="InterPro" id="IPR018060">
    <property type="entry name" value="HTH_AraC"/>
</dbReference>
<evidence type="ECO:0000259" key="13">
    <source>
        <dbReference type="PROSITE" id="PS50110"/>
    </source>
</evidence>
<dbReference type="SUPFAM" id="SSF46689">
    <property type="entry name" value="Homeodomain-like"/>
    <property type="match status" value="1"/>
</dbReference>
<dbReference type="InterPro" id="IPR013783">
    <property type="entry name" value="Ig-like_fold"/>
</dbReference>
<dbReference type="EMBL" id="AUYB01000092">
    <property type="protein sequence ID" value="KZN41019.1"/>
    <property type="molecule type" value="Genomic_DNA"/>
</dbReference>
<evidence type="ECO:0000256" key="9">
    <source>
        <dbReference type="PROSITE-ProRule" id="PRU00169"/>
    </source>
</evidence>
<dbReference type="SMART" id="SM00448">
    <property type="entry name" value="REC"/>
    <property type="match status" value="1"/>
</dbReference>